<evidence type="ECO:0000313" key="3">
    <source>
        <dbReference type="EMBL" id="OGY53860.1"/>
    </source>
</evidence>
<dbReference type="PANTHER" id="PTHR34293">
    <property type="entry name" value="HTH-TYPE TRANSCRIPTIONAL REGULATOR TRMBL2"/>
    <property type="match status" value="1"/>
</dbReference>
<dbReference type="InterPro" id="IPR021586">
    <property type="entry name" value="Tscrpt_reg_TrmB_C"/>
</dbReference>
<dbReference type="PANTHER" id="PTHR34293:SF1">
    <property type="entry name" value="HTH-TYPE TRANSCRIPTIONAL REGULATOR TRMBL2"/>
    <property type="match status" value="1"/>
</dbReference>
<sequence>NVPRSRAYDVLESLEKKGFIIVKVGKPIKYLAVPPAEVVERVKKKVAEEADVQSKMLTNLKDSEVLSELNTLHTEGIKLIDPTDRSGAFRGRDKAYEHMTTMIKNAKKSITIMTSKDGLERKHEELINPLKKAAKAGVEIRVLTHAAANKDMVAEFAKLGKVKQHKNQTNARFCIVDNKDLMLFLTEDSKVHKSYDCAVWVEAPHFVDYFQGLFDKDWSEKQ</sequence>
<dbReference type="InterPro" id="IPR002831">
    <property type="entry name" value="Tscrpt_reg_TrmB_N"/>
</dbReference>
<dbReference type="InterPro" id="IPR036388">
    <property type="entry name" value="WH-like_DNA-bd_sf"/>
</dbReference>
<feature type="non-terminal residue" evidence="3">
    <location>
        <position position="1"/>
    </location>
</feature>
<feature type="domain" description="Transcription regulator TrmB N-terminal" evidence="1">
    <location>
        <begin position="1"/>
        <end position="35"/>
    </location>
</feature>
<gene>
    <name evidence="3" type="ORF">A2912_04905</name>
</gene>
<evidence type="ECO:0000259" key="2">
    <source>
        <dbReference type="Pfam" id="PF11495"/>
    </source>
</evidence>
<evidence type="ECO:0000313" key="4">
    <source>
        <dbReference type="Proteomes" id="UP000178122"/>
    </source>
</evidence>
<dbReference type="Proteomes" id="UP000178122">
    <property type="component" value="Unassembled WGS sequence"/>
</dbReference>
<organism evidence="3 4">
    <name type="scientific">Candidatus Buchananbacteria bacterium RIFCSPLOWO2_01_FULL_40_23b</name>
    <dbReference type="NCBI Taxonomy" id="1797544"/>
    <lineage>
        <taxon>Bacteria</taxon>
        <taxon>Candidatus Buchananiibacteriota</taxon>
    </lineage>
</organism>
<name>A0A1G1YQE8_9BACT</name>
<dbReference type="AlphaFoldDB" id="A0A1G1YQE8"/>
<dbReference type="Pfam" id="PF11495">
    <property type="entry name" value="Regulator_TrmB"/>
    <property type="match status" value="1"/>
</dbReference>
<accession>A0A1G1YQE8</accession>
<dbReference type="Gene3D" id="3.30.870.10">
    <property type="entry name" value="Endonuclease Chain A"/>
    <property type="match status" value="1"/>
</dbReference>
<dbReference type="EMBL" id="MHIN01000038">
    <property type="protein sequence ID" value="OGY53860.1"/>
    <property type="molecule type" value="Genomic_DNA"/>
</dbReference>
<dbReference type="Pfam" id="PF01978">
    <property type="entry name" value="TrmB"/>
    <property type="match status" value="1"/>
</dbReference>
<reference evidence="3 4" key="1">
    <citation type="journal article" date="2016" name="Nat. Commun.">
        <title>Thousands of microbial genomes shed light on interconnected biogeochemical processes in an aquifer system.</title>
        <authorList>
            <person name="Anantharaman K."/>
            <person name="Brown C.T."/>
            <person name="Hug L.A."/>
            <person name="Sharon I."/>
            <person name="Castelle C.J."/>
            <person name="Probst A.J."/>
            <person name="Thomas B.C."/>
            <person name="Singh A."/>
            <person name="Wilkins M.J."/>
            <person name="Karaoz U."/>
            <person name="Brodie E.L."/>
            <person name="Williams K.H."/>
            <person name="Hubbard S.S."/>
            <person name="Banfield J.F."/>
        </authorList>
    </citation>
    <scope>NUCLEOTIDE SEQUENCE [LARGE SCALE GENOMIC DNA]</scope>
</reference>
<feature type="domain" description="Transcription regulator TrmB C-terminal" evidence="2">
    <location>
        <begin position="90"/>
        <end position="220"/>
    </location>
</feature>
<dbReference type="Gene3D" id="1.10.10.10">
    <property type="entry name" value="Winged helix-like DNA-binding domain superfamily/Winged helix DNA-binding domain"/>
    <property type="match status" value="1"/>
</dbReference>
<protein>
    <recommendedName>
        <fullName evidence="5">Transcription regulator TrmB N-terminal domain-containing protein</fullName>
    </recommendedName>
</protein>
<evidence type="ECO:0000259" key="1">
    <source>
        <dbReference type="Pfam" id="PF01978"/>
    </source>
</evidence>
<comment type="caution">
    <text evidence="3">The sequence shown here is derived from an EMBL/GenBank/DDBJ whole genome shotgun (WGS) entry which is preliminary data.</text>
</comment>
<evidence type="ECO:0008006" key="5">
    <source>
        <dbReference type="Google" id="ProtNLM"/>
    </source>
</evidence>
<dbReference type="SUPFAM" id="SSF56024">
    <property type="entry name" value="Phospholipase D/nuclease"/>
    <property type="match status" value="1"/>
</dbReference>
<proteinExistence type="predicted"/>
<dbReference type="InterPro" id="IPR051797">
    <property type="entry name" value="TrmB-like"/>
</dbReference>